<accession>A0A1Q5T757</accession>
<organism evidence="1 3">
    <name type="scientific">Geobacillus proteiniphilus</name>
    <dbReference type="NCBI Taxonomy" id="860353"/>
    <lineage>
        <taxon>Bacteria</taxon>
        <taxon>Bacillati</taxon>
        <taxon>Bacillota</taxon>
        <taxon>Bacilli</taxon>
        <taxon>Bacillales</taxon>
        <taxon>Anoxybacillaceae</taxon>
        <taxon>Geobacillus</taxon>
    </lineage>
</organism>
<reference evidence="1" key="3">
    <citation type="journal article" date="2019" name="Int. J. Syst. Evol. Microbiol.">
        <title>Geobacillus proteiniphilus sp. nov., a thermophilic bacterium isolated from a high-temperature heavy oil reservoir in China.</title>
        <authorList>
            <person name="Semenova E.M."/>
            <person name="Sokolova D.S."/>
            <person name="Grouzdev D.S."/>
            <person name="Poltaraus A.B."/>
            <person name="Vinokurova N.G."/>
            <person name="Tourova T.P."/>
            <person name="Nazina T.N."/>
        </authorList>
    </citation>
    <scope>NUCLEOTIDE SEQUENCE</scope>
    <source>
        <strain evidence="1">1017</strain>
    </source>
</reference>
<gene>
    <name evidence="1" type="ORF">BRO54_0701</name>
    <name evidence="2" type="ORF">RA955_18400</name>
</gene>
<proteinExistence type="predicted"/>
<protein>
    <submittedName>
        <fullName evidence="1">Uncharacterized protein</fullName>
    </submittedName>
</protein>
<reference evidence="1 3" key="1">
    <citation type="submission" date="2016-11" db="EMBL/GenBank/DDBJ databases">
        <authorList>
            <person name="Kadnikov V."/>
            <person name="Nazina T."/>
        </authorList>
    </citation>
    <scope>NUCLEOTIDE SEQUENCE [LARGE SCALE GENOMIC DNA]</scope>
    <source>
        <strain evidence="1 3">1017</strain>
    </source>
</reference>
<evidence type="ECO:0000313" key="4">
    <source>
        <dbReference type="Proteomes" id="UP001223761"/>
    </source>
</evidence>
<dbReference type="RefSeq" id="WP_239691193.1">
    <property type="nucleotide sequence ID" value="NZ_CP133076.1"/>
</dbReference>
<sequence length="47" mass="5317">MQLTNLTFHTPKGMGFLALMFVTDEFVSCGQLWRIQPKENGKCIEVG</sequence>
<name>A0A1Q5T757_9BACL</name>
<evidence type="ECO:0000313" key="2">
    <source>
        <dbReference type="EMBL" id="WMJ16545.1"/>
    </source>
</evidence>
<reference evidence="3" key="2">
    <citation type="submission" date="2017-01" db="EMBL/GenBank/DDBJ databases">
        <title>Genome sequencing and annotation of Geobacillus sp. 1017, a Hydrocarbon-Oxidizing Thermophilic Bacterium Isolated from a Heavy Oil Reservoir (China).</title>
        <authorList>
            <person name="Kadnikov V.V."/>
            <person name="Mardanov A.V."/>
            <person name="Poltaraus A.B."/>
            <person name="Sokolova D.S."/>
            <person name="Semenova E.M."/>
            <person name="Ravin N.V."/>
            <person name="Tourova T.P."/>
            <person name="Nazina T.N."/>
        </authorList>
    </citation>
    <scope>NUCLEOTIDE SEQUENCE [LARGE SCALE GENOMIC DNA]</scope>
    <source>
        <strain evidence="3">1017</strain>
    </source>
</reference>
<keyword evidence="4" id="KW-1185">Reference proteome</keyword>
<dbReference type="EMBL" id="MQMG01000005">
    <property type="protein sequence ID" value="OKO96071.1"/>
    <property type="molecule type" value="Genomic_DNA"/>
</dbReference>
<dbReference type="Proteomes" id="UP000186030">
    <property type="component" value="Unassembled WGS sequence"/>
</dbReference>
<dbReference type="EMBL" id="CP133076">
    <property type="protein sequence ID" value="WMJ16545.1"/>
    <property type="molecule type" value="Genomic_DNA"/>
</dbReference>
<reference evidence="2 4" key="4">
    <citation type="submission" date="2023-08" db="EMBL/GenBank/DDBJ databases">
        <title>Genome sequencing of the thermostable Gram positive bacteria Geobacillus proteiniphilus strain T-6.</title>
        <authorList>
            <person name="Shulami S."/>
            <person name="Shoham Y."/>
        </authorList>
    </citation>
    <scope>NUCLEOTIDE SEQUENCE [LARGE SCALE GENOMIC DNA]</scope>
    <source>
        <strain evidence="2 4">T-6</strain>
    </source>
</reference>
<dbReference type="Proteomes" id="UP001223761">
    <property type="component" value="Chromosome"/>
</dbReference>
<evidence type="ECO:0000313" key="1">
    <source>
        <dbReference type="EMBL" id="OKO96071.1"/>
    </source>
</evidence>
<evidence type="ECO:0000313" key="3">
    <source>
        <dbReference type="Proteomes" id="UP000186030"/>
    </source>
</evidence>
<dbReference type="AlphaFoldDB" id="A0A1Q5T757"/>